<comment type="caution">
    <text evidence="3">The sequence shown here is derived from an EMBL/GenBank/DDBJ whole genome shotgun (WGS) entry which is preliminary data.</text>
</comment>
<dbReference type="RefSeq" id="WP_274145206.1">
    <property type="nucleotide sequence ID" value="NZ_JAJUBB010000026.1"/>
</dbReference>
<protein>
    <submittedName>
        <fullName evidence="3">DUF4114 domain-containing protein</fullName>
    </submittedName>
</protein>
<evidence type="ECO:0000259" key="2">
    <source>
        <dbReference type="Pfam" id="PF13448"/>
    </source>
</evidence>
<name>A0ABT5QSI6_9GAMM</name>
<evidence type="ECO:0000313" key="4">
    <source>
        <dbReference type="Proteomes" id="UP001149821"/>
    </source>
</evidence>
<dbReference type="InterPro" id="IPR025193">
    <property type="entry name" value="DUF4114"/>
</dbReference>
<gene>
    <name evidence="3" type="ORF">LRP49_22480</name>
</gene>
<keyword evidence="1" id="KW-0732">Signal</keyword>
<feature type="domain" description="DUF4114" evidence="2">
    <location>
        <begin position="156"/>
        <end position="260"/>
    </location>
</feature>
<organism evidence="3 4">
    <name type="scientific">Enterovibrio qingdaonensis</name>
    <dbReference type="NCBI Taxonomy" id="2899818"/>
    <lineage>
        <taxon>Bacteria</taxon>
        <taxon>Pseudomonadati</taxon>
        <taxon>Pseudomonadota</taxon>
        <taxon>Gammaproteobacteria</taxon>
        <taxon>Vibrionales</taxon>
        <taxon>Vibrionaceae</taxon>
        <taxon>Enterovibrio</taxon>
    </lineage>
</organism>
<proteinExistence type="predicted"/>
<accession>A0ABT5QSI6</accession>
<dbReference type="Pfam" id="PF13448">
    <property type="entry name" value="DUF4114"/>
    <property type="match status" value="1"/>
</dbReference>
<sequence>MKYALTLALLSSVLVVPTAVNADVDTNPPDIESRSGYEDFLTLTNEVLPESRAVNAEFLNTDYNPYLDLNQEANIYVSFLDEGAGYKNSLGYFTFENDSFSGLTKGDIDTDNSGVVSLNELNAIDGVNYGFLFPNLSKTGGGGSLDVGDTVHLGQFDADTNVSFFLTQNSYLSGDYISDDALTGVDQTFYGLDFLNPEADFTYEFGSSSQTSRHVAMLFADDNQEQVIMGFEDLNRADNTANDWNIGSDEDFNDAIFMISSDPVDAFSGSNIATAPLPPMAQSLIGLAMVAGMISMARKRASRPDQELIIA</sequence>
<reference evidence="3" key="1">
    <citation type="submission" date="2021-12" db="EMBL/GenBank/DDBJ databases">
        <title>Enterovibrio ZSDZ35 sp. nov. and Enterovibrio ZSDZ42 sp. nov., isolated from coastal seawater in Qingdao.</title>
        <authorList>
            <person name="Zhang P."/>
        </authorList>
    </citation>
    <scope>NUCLEOTIDE SEQUENCE</scope>
    <source>
        <strain evidence="3">ZSDZ35</strain>
    </source>
</reference>
<keyword evidence="4" id="KW-1185">Reference proteome</keyword>
<evidence type="ECO:0000313" key="3">
    <source>
        <dbReference type="EMBL" id="MDD1783950.1"/>
    </source>
</evidence>
<feature type="chain" id="PRO_5046351002" evidence="1">
    <location>
        <begin position="23"/>
        <end position="311"/>
    </location>
</feature>
<dbReference type="EMBL" id="JAJUBB010000026">
    <property type="protein sequence ID" value="MDD1783950.1"/>
    <property type="molecule type" value="Genomic_DNA"/>
</dbReference>
<dbReference type="Proteomes" id="UP001149821">
    <property type="component" value="Unassembled WGS sequence"/>
</dbReference>
<dbReference type="PROSITE" id="PS00018">
    <property type="entry name" value="EF_HAND_1"/>
    <property type="match status" value="1"/>
</dbReference>
<dbReference type="InterPro" id="IPR018247">
    <property type="entry name" value="EF_Hand_1_Ca_BS"/>
</dbReference>
<feature type="signal peptide" evidence="1">
    <location>
        <begin position="1"/>
        <end position="22"/>
    </location>
</feature>
<evidence type="ECO:0000256" key="1">
    <source>
        <dbReference type="SAM" id="SignalP"/>
    </source>
</evidence>